<comment type="caution">
    <text evidence="2">The sequence shown here is derived from an EMBL/GenBank/DDBJ whole genome shotgun (WGS) entry which is preliminary data.</text>
</comment>
<feature type="region of interest" description="Disordered" evidence="1">
    <location>
        <begin position="1"/>
        <end position="83"/>
    </location>
</feature>
<dbReference type="EMBL" id="JACGWO010000005">
    <property type="protein sequence ID" value="KAK4427229.1"/>
    <property type="molecule type" value="Genomic_DNA"/>
</dbReference>
<evidence type="ECO:0000256" key="1">
    <source>
        <dbReference type="SAM" id="MobiDB-lite"/>
    </source>
</evidence>
<accession>A0AAE1YBZ8</accession>
<evidence type="ECO:0000313" key="3">
    <source>
        <dbReference type="Proteomes" id="UP001293254"/>
    </source>
</evidence>
<dbReference type="Proteomes" id="UP001293254">
    <property type="component" value="Unassembled WGS sequence"/>
</dbReference>
<proteinExistence type="predicted"/>
<sequence>MTRGFAPQPPGRGRGRGRGQVVRPLTPDASNAPEASSQPLPTPLAISAPDEPPQSPLGDPTPLGPSTTTPMTSRVGRGDPLRLPPAYHPYHIHLQHLKMRASLLPSPRPRMIETSTVASVQ</sequence>
<reference evidence="2" key="2">
    <citation type="journal article" date="2024" name="Plant">
        <title>Genomic evolution and insights into agronomic trait innovations of Sesamum species.</title>
        <authorList>
            <person name="Miao H."/>
            <person name="Wang L."/>
            <person name="Qu L."/>
            <person name="Liu H."/>
            <person name="Sun Y."/>
            <person name="Le M."/>
            <person name="Wang Q."/>
            <person name="Wei S."/>
            <person name="Zheng Y."/>
            <person name="Lin W."/>
            <person name="Duan Y."/>
            <person name="Cao H."/>
            <person name="Xiong S."/>
            <person name="Wang X."/>
            <person name="Wei L."/>
            <person name="Li C."/>
            <person name="Ma Q."/>
            <person name="Ju M."/>
            <person name="Zhao R."/>
            <person name="Li G."/>
            <person name="Mu C."/>
            <person name="Tian Q."/>
            <person name="Mei H."/>
            <person name="Zhang T."/>
            <person name="Gao T."/>
            <person name="Zhang H."/>
        </authorList>
    </citation>
    <scope>NUCLEOTIDE SEQUENCE</scope>
    <source>
        <strain evidence="2">3651</strain>
    </source>
</reference>
<reference evidence="2" key="1">
    <citation type="submission" date="2020-06" db="EMBL/GenBank/DDBJ databases">
        <authorList>
            <person name="Li T."/>
            <person name="Hu X."/>
            <person name="Zhang T."/>
            <person name="Song X."/>
            <person name="Zhang H."/>
            <person name="Dai N."/>
            <person name="Sheng W."/>
            <person name="Hou X."/>
            <person name="Wei L."/>
        </authorList>
    </citation>
    <scope>NUCLEOTIDE SEQUENCE</scope>
    <source>
        <strain evidence="2">3651</strain>
        <tissue evidence="2">Leaf</tissue>
    </source>
</reference>
<organism evidence="2 3">
    <name type="scientific">Sesamum alatum</name>
    <dbReference type="NCBI Taxonomy" id="300844"/>
    <lineage>
        <taxon>Eukaryota</taxon>
        <taxon>Viridiplantae</taxon>
        <taxon>Streptophyta</taxon>
        <taxon>Embryophyta</taxon>
        <taxon>Tracheophyta</taxon>
        <taxon>Spermatophyta</taxon>
        <taxon>Magnoliopsida</taxon>
        <taxon>eudicotyledons</taxon>
        <taxon>Gunneridae</taxon>
        <taxon>Pentapetalae</taxon>
        <taxon>asterids</taxon>
        <taxon>lamiids</taxon>
        <taxon>Lamiales</taxon>
        <taxon>Pedaliaceae</taxon>
        <taxon>Sesamum</taxon>
    </lineage>
</organism>
<evidence type="ECO:0000313" key="2">
    <source>
        <dbReference type="EMBL" id="KAK4427229.1"/>
    </source>
</evidence>
<name>A0AAE1YBZ8_9LAMI</name>
<keyword evidence="3" id="KW-1185">Reference proteome</keyword>
<protein>
    <submittedName>
        <fullName evidence="2">Uncharacterized protein</fullName>
    </submittedName>
</protein>
<gene>
    <name evidence="2" type="ORF">Salat_1491800</name>
</gene>
<dbReference type="AlphaFoldDB" id="A0AAE1YBZ8"/>